<proteinExistence type="predicted"/>
<evidence type="ECO:0000313" key="4">
    <source>
        <dbReference type="Proteomes" id="UP001059844"/>
    </source>
</evidence>
<keyword evidence="1" id="KW-1133">Transmembrane helix</keyword>
<accession>A0ABY5IY65</accession>
<evidence type="ECO:0000313" key="3">
    <source>
        <dbReference type="EMBL" id="UUC46427.1"/>
    </source>
</evidence>
<dbReference type="Pfam" id="PF11127">
    <property type="entry name" value="YgaP-like_TM"/>
    <property type="match status" value="1"/>
</dbReference>
<keyword evidence="4" id="KW-1185">Reference proteome</keyword>
<keyword evidence="1" id="KW-0472">Membrane</keyword>
<gene>
    <name evidence="3" type="ORF">NOX80_04295</name>
</gene>
<name>A0ABY5IY65_9FLAO</name>
<feature type="transmembrane region" description="Helical" evidence="1">
    <location>
        <begin position="12"/>
        <end position="29"/>
    </location>
</feature>
<dbReference type="Proteomes" id="UP001059844">
    <property type="component" value="Chromosome"/>
</dbReference>
<organism evidence="3 4">
    <name type="scientific">Flavobacterium cerinum</name>
    <dbReference type="NCBI Taxonomy" id="2502784"/>
    <lineage>
        <taxon>Bacteria</taxon>
        <taxon>Pseudomonadati</taxon>
        <taxon>Bacteroidota</taxon>
        <taxon>Flavobacteriia</taxon>
        <taxon>Flavobacteriales</taxon>
        <taxon>Flavobacteriaceae</taxon>
        <taxon>Flavobacterium</taxon>
    </lineage>
</organism>
<dbReference type="InterPro" id="IPR021309">
    <property type="entry name" value="YgaP-like_TM"/>
</dbReference>
<evidence type="ECO:0000259" key="2">
    <source>
        <dbReference type="Pfam" id="PF11127"/>
    </source>
</evidence>
<dbReference type="RefSeq" id="WP_256552091.1">
    <property type="nucleotide sequence ID" value="NZ_CP101751.1"/>
</dbReference>
<feature type="domain" description="Inner membrane protein YgaP-like transmembrane" evidence="2">
    <location>
        <begin position="1"/>
        <end position="65"/>
    </location>
</feature>
<evidence type="ECO:0000256" key="1">
    <source>
        <dbReference type="SAM" id="Phobius"/>
    </source>
</evidence>
<keyword evidence="1" id="KW-0812">Transmembrane</keyword>
<dbReference type="EMBL" id="CP101751">
    <property type="protein sequence ID" value="UUC46427.1"/>
    <property type="molecule type" value="Genomic_DNA"/>
</dbReference>
<protein>
    <submittedName>
        <fullName evidence="3">DUF2892 domain-containing protein</fullName>
    </submittedName>
</protein>
<sequence length="67" mass="7497">MRKNMGSIDKIVRITIAIILSLLVSTEIITGTLGYVLLTIGAVLLLTGIINFCPVYSFFKYNTRKFK</sequence>
<reference evidence="3" key="1">
    <citation type="submission" date="2022-07" db="EMBL/GenBank/DDBJ databases">
        <title>Isolation, identification, and degradation of a PFOSA degrading strain from sewage treatment plant.</title>
        <authorList>
            <person name="Zhang L."/>
            <person name="Huo Y."/>
        </authorList>
    </citation>
    <scope>NUCLEOTIDE SEQUENCE</scope>
    <source>
        <strain evidence="3">C1</strain>
    </source>
</reference>
<feature type="transmembrane region" description="Helical" evidence="1">
    <location>
        <begin position="35"/>
        <end position="59"/>
    </location>
</feature>